<dbReference type="Proteomes" id="UP000652761">
    <property type="component" value="Unassembled WGS sequence"/>
</dbReference>
<evidence type="ECO:0000313" key="2">
    <source>
        <dbReference type="Proteomes" id="UP000652761"/>
    </source>
</evidence>
<keyword evidence="2" id="KW-1185">Reference proteome</keyword>
<protein>
    <submittedName>
        <fullName evidence="1">Uncharacterized protein</fullName>
    </submittedName>
</protein>
<reference evidence="1" key="1">
    <citation type="submission" date="2017-07" db="EMBL/GenBank/DDBJ databases">
        <title>Taro Niue Genome Assembly and Annotation.</title>
        <authorList>
            <person name="Atibalentja N."/>
            <person name="Keating K."/>
            <person name="Fields C.J."/>
        </authorList>
    </citation>
    <scope>NUCLEOTIDE SEQUENCE</scope>
    <source>
        <strain evidence="1">Niue_2</strain>
        <tissue evidence="1">Leaf</tissue>
    </source>
</reference>
<organism evidence="1 2">
    <name type="scientific">Colocasia esculenta</name>
    <name type="common">Wild taro</name>
    <name type="synonym">Arum esculentum</name>
    <dbReference type="NCBI Taxonomy" id="4460"/>
    <lineage>
        <taxon>Eukaryota</taxon>
        <taxon>Viridiplantae</taxon>
        <taxon>Streptophyta</taxon>
        <taxon>Embryophyta</taxon>
        <taxon>Tracheophyta</taxon>
        <taxon>Spermatophyta</taxon>
        <taxon>Magnoliopsida</taxon>
        <taxon>Liliopsida</taxon>
        <taxon>Araceae</taxon>
        <taxon>Aroideae</taxon>
        <taxon>Colocasieae</taxon>
        <taxon>Colocasia</taxon>
    </lineage>
</organism>
<evidence type="ECO:0000313" key="1">
    <source>
        <dbReference type="EMBL" id="MQL90607.1"/>
    </source>
</evidence>
<comment type="caution">
    <text evidence="1">The sequence shown here is derived from an EMBL/GenBank/DDBJ whole genome shotgun (WGS) entry which is preliminary data.</text>
</comment>
<accession>A0A843V7N1</accession>
<gene>
    <name evidence="1" type="ORF">Taro_023195</name>
</gene>
<sequence length="94" mass="9736">MEGVVSSMAVVPPLQVEQPLPRGAACRFCRPWSATATAAGLLQYLRRQGSSPSPTATVGDAGRSSCRWFVLEGAGARVRSISVVSLVVCSVSSG</sequence>
<name>A0A843V7N1_COLES</name>
<dbReference type="AlphaFoldDB" id="A0A843V7N1"/>
<proteinExistence type="predicted"/>
<dbReference type="EMBL" id="NMUH01001258">
    <property type="protein sequence ID" value="MQL90607.1"/>
    <property type="molecule type" value="Genomic_DNA"/>
</dbReference>